<dbReference type="GO" id="GO:1990281">
    <property type="term" value="C:efflux pump complex"/>
    <property type="evidence" value="ECO:0007669"/>
    <property type="project" value="TreeGrafter"/>
</dbReference>
<evidence type="ECO:0000259" key="5">
    <source>
        <dbReference type="Pfam" id="PF25989"/>
    </source>
</evidence>
<dbReference type="InterPro" id="IPR058625">
    <property type="entry name" value="MdtA-like_BSH"/>
</dbReference>
<dbReference type="EMBL" id="SOPX01000007">
    <property type="protein sequence ID" value="TFB28163.1"/>
    <property type="molecule type" value="Genomic_DNA"/>
</dbReference>
<evidence type="ECO:0000259" key="3">
    <source>
        <dbReference type="Pfam" id="PF25917"/>
    </source>
</evidence>
<evidence type="ECO:0000256" key="1">
    <source>
        <dbReference type="ARBA" id="ARBA00009477"/>
    </source>
</evidence>
<dbReference type="InterPro" id="IPR058792">
    <property type="entry name" value="Beta-barrel_RND_2"/>
</dbReference>
<dbReference type="SUPFAM" id="SSF111369">
    <property type="entry name" value="HlyD-like secretion proteins"/>
    <property type="match status" value="1"/>
</dbReference>
<sequence>MQTTAKNTTFRNRLFQLSLAIVTTVTFAACGSKKAEKSPKEVPVPVEVKMISNAAETKKLSYSGTIDPDNTAQIGFAVPGVVSNITVQEGQHVNKGQLLATIDATEYTNSVAIANAALEQAQDMFNRLEGLYKKGSLPEKDFIDIKTKLAQAKASKNINSKRVSDSRLYAPISGIVSSKSVERGSTAAPGIVAFTIIKTDQVYARISVPESEVGEMKKSLKVTVEVPTLNKSFNGVISIVNPQADAVSKTYIVKIRLDNPSGILLPGMITNVNINTGEKINAVIVPTSAIVRDADGITYVFIASENKKAIRKRVTTGNLSGSNEVTITDGLTAGNNLIVAGQSNLKEGTAVSF</sequence>
<dbReference type="GO" id="GO:0015562">
    <property type="term" value="F:efflux transmembrane transporter activity"/>
    <property type="evidence" value="ECO:0007669"/>
    <property type="project" value="TreeGrafter"/>
</dbReference>
<evidence type="ECO:0000313" key="8">
    <source>
        <dbReference type="Proteomes" id="UP000273898"/>
    </source>
</evidence>
<reference evidence="7 9" key="2">
    <citation type="submission" date="2019-03" db="EMBL/GenBank/DDBJ databases">
        <authorList>
            <person name="He R.-H."/>
        </authorList>
    </citation>
    <scope>NUCLEOTIDE SEQUENCE [LARGE SCALE GENOMIC DNA]</scope>
    <source>
        <strain evidence="7 9">DSM 19624</strain>
    </source>
</reference>
<evidence type="ECO:0000313" key="6">
    <source>
        <dbReference type="EMBL" id="RLJ72516.1"/>
    </source>
</evidence>
<dbReference type="InterPro" id="IPR006143">
    <property type="entry name" value="RND_pump_MFP"/>
</dbReference>
<comment type="caution">
    <text evidence="6">The sequence shown here is derived from an EMBL/GenBank/DDBJ whole genome shotgun (WGS) entry which is preliminary data.</text>
</comment>
<evidence type="ECO:0000259" key="4">
    <source>
        <dbReference type="Pfam" id="PF25954"/>
    </source>
</evidence>
<dbReference type="NCBIfam" id="TIGR01730">
    <property type="entry name" value="RND_mfp"/>
    <property type="match status" value="1"/>
</dbReference>
<dbReference type="Pfam" id="PF25954">
    <property type="entry name" value="Beta-barrel_RND_2"/>
    <property type="match status" value="1"/>
</dbReference>
<dbReference type="PANTHER" id="PTHR30469">
    <property type="entry name" value="MULTIDRUG RESISTANCE PROTEIN MDTA"/>
    <property type="match status" value="1"/>
</dbReference>
<feature type="domain" description="CusB-like beta-barrel" evidence="4">
    <location>
        <begin position="202"/>
        <end position="276"/>
    </location>
</feature>
<dbReference type="Pfam" id="PF25917">
    <property type="entry name" value="BSH_RND"/>
    <property type="match status" value="1"/>
</dbReference>
<keyword evidence="9" id="KW-1185">Reference proteome</keyword>
<comment type="similarity">
    <text evidence="1">Belongs to the membrane fusion protein (MFP) (TC 8.A.1) family.</text>
</comment>
<dbReference type="AlphaFoldDB" id="A0A497XZF0"/>
<feature type="domain" description="YknX-like C-terminal permuted SH3-like" evidence="5">
    <location>
        <begin position="283"/>
        <end position="352"/>
    </location>
</feature>
<dbReference type="Proteomes" id="UP000273898">
    <property type="component" value="Unassembled WGS sequence"/>
</dbReference>
<organism evidence="6 8">
    <name type="scientific">Pedobacter alluvionis</name>
    <dbReference type="NCBI Taxonomy" id="475253"/>
    <lineage>
        <taxon>Bacteria</taxon>
        <taxon>Pseudomonadati</taxon>
        <taxon>Bacteroidota</taxon>
        <taxon>Sphingobacteriia</taxon>
        <taxon>Sphingobacteriales</taxon>
        <taxon>Sphingobacteriaceae</taxon>
        <taxon>Pedobacter</taxon>
    </lineage>
</organism>
<name>A0A497XZF0_9SPHI</name>
<evidence type="ECO:0000313" key="9">
    <source>
        <dbReference type="Proteomes" id="UP000297429"/>
    </source>
</evidence>
<dbReference type="PROSITE" id="PS51257">
    <property type="entry name" value="PROKAR_LIPOPROTEIN"/>
    <property type="match status" value="1"/>
</dbReference>
<reference evidence="6 8" key="1">
    <citation type="submission" date="2018-10" db="EMBL/GenBank/DDBJ databases">
        <title>Genomic Encyclopedia of Archaeal and Bacterial Type Strains, Phase II (KMG-II): from individual species to whole genera.</title>
        <authorList>
            <person name="Goeker M."/>
        </authorList>
    </citation>
    <scope>NUCLEOTIDE SEQUENCE [LARGE SCALE GENOMIC DNA]</scope>
    <source>
        <strain evidence="6 8">DSM 19624</strain>
    </source>
</reference>
<dbReference type="Gene3D" id="2.40.50.100">
    <property type="match status" value="1"/>
</dbReference>
<evidence type="ECO:0000256" key="2">
    <source>
        <dbReference type="SAM" id="SignalP"/>
    </source>
</evidence>
<dbReference type="RefSeq" id="WP_121286328.1">
    <property type="nucleotide sequence ID" value="NZ_RCCK01000014.1"/>
</dbReference>
<feature type="signal peptide" evidence="2">
    <location>
        <begin position="1"/>
        <end position="28"/>
    </location>
</feature>
<dbReference type="Pfam" id="PF25989">
    <property type="entry name" value="YknX_C"/>
    <property type="match status" value="1"/>
</dbReference>
<dbReference type="Proteomes" id="UP000297429">
    <property type="component" value="Unassembled WGS sequence"/>
</dbReference>
<proteinExistence type="inferred from homology"/>
<feature type="chain" id="PRO_5044605560" evidence="2">
    <location>
        <begin position="29"/>
        <end position="353"/>
    </location>
</feature>
<dbReference type="EMBL" id="RCCK01000014">
    <property type="protein sequence ID" value="RLJ72516.1"/>
    <property type="molecule type" value="Genomic_DNA"/>
</dbReference>
<gene>
    <name evidence="6" type="ORF">BCL90_4137</name>
    <name evidence="7" type="ORF">E3V97_24400</name>
</gene>
<keyword evidence="2" id="KW-0732">Signal</keyword>
<protein>
    <submittedName>
        <fullName evidence="7">Efflux RND transporter periplasmic adaptor subunit</fullName>
    </submittedName>
    <submittedName>
        <fullName evidence="6">RND family efflux transporter MFP subunit</fullName>
    </submittedName>
</protein>
<dbReference type="Gene3D" id="2.40.420.20">
    <property type="match status" value="1"/>
</dbReference>
<dbReference type="InterPro" id="IPR058637">
    <property type="entry name" value="YknX-like_C"/>
</dbReference>
<dbReference type="Gene3D" id="2.40.30.170">
    <property type="match status" value="1"/>
</dbReference>
<evidence type="ECO:0000313" key="7">
    <source>
        <dbReference type="EMBL" id="TFB28163.1"/>
    </source>
</evidence>
<dbReference type="Gene3D" id="1.10.287.470">
    <property type="entry name" value="Helix hairpin bin"/>
    <property type="match status" value="1"/>
</dbReference>
<dbReference type="PANTHER" id="PTHR30469:SF15">
    <property type="entry name" value="HLYD FAMILY OF SECRETION PROTEINS"/>
    <property type="match status" value="1"/>
</dbReference>
<dbReference type="OrthoDB" id="9798190at2"/>
<accession>A0A497XZF0</accession>
<feature type="domain" description="Multidrug resistance protein MdtA-like barrel-sandwich hybrid" evidence="3">
    <location>
        <begin position="70"/>
        <end position="196"/>
    </location>
</feature>